<keyword evidence="2" id="KW-1185">Reference proteome</keyword>
<dbReference type="Proteomes" id="UP000283786">
    <property type="component" value="Chromosome"/>
</dbReference>
<proteinExistence type="predicted"/>
<protein>
    <submittedName>
        <fullName evidence="1">Uncharacterized protein</fullName>
    </submittedName>
</protein>
<sequence length="109" mass="11853">MALADKIICMTHGNLVQAGTPEDLYHRPATGFVAEFMGIGNLAELTLSEIRRFAVDICFSPPVALHPEKGAFFYDLQEAEISIAMEAQAARTVVLAHHAKLGVTSRVRS</sequence>
<evidence type="ECO:0000313" key="2">
    <source>
        <dbReference type="Proteomes" id="UP000283786"/>
    </source>
</evidence>
<evidence type="ECO:0000313" key="1">
    <source>
        <dbReference type="EMBL" id="QPM89653.1"/>
    </source>
</evidence>
<dbReference type="KEGG" id="palw:PSAL_008760"/>
<organism evidence="1 2">
    <name type="scientific">Pseudooceanicola algae</name>
    <dbReference type="NCBI Taxonomy" id="1537215"/>
    <lineage>
        <taxon>Bacteria</taxon>
        <taxon>Pseudomonadati</taxon>
        <taxon>Pseudomonadota</taxon>
        <taxon>Alphaproteobacteria</taxon>
        <taxon>Rhodobacterales</taxon>
        <taxon>Paracoccaceae</taxon>
        <taxon>Pseudooceanicola</taxon>
    </lineage>
</organism>
<dbReference type="AlphaFoldDB" id="A0A7T1BSL5"/>
<gene>
    <name evidence="1" type="ORF">PSAL_008760</name>
</gene>
<name>A0A7T1BSL5_9RHOB</name>
<accession>A0A7T1BSL5</accession>
<reference evidence="1 2" key="1">
    <citation type="submission" date="2020-08" db="EMBL/GenBank/DDBJ databases">
        <title>Genome sequence of Rhodobacteraceae bacterium Lw-13e.</title>
        <authorList>
            <person name="Poehlein A."/>
            <person name="Wolter L."/>
            <person name="Daniel R."/>
            <person name="Brinkhoff T."/>
        </authorList>
    </citation>
    <scope>NUCLEOTIDE SEQUENCE [LARGE SCALE GENOMIC DNA]</scope>
    <source>
        <strain evidence="1 2">Lw-13e</strain>
    </source>
</reference>
<dbReference type="Gene3D" id="2.40.50.100">
    <property type="match status" value="1"/>
</dbReference>
<dbReference type="EMBL" id="CP060436">
    <property type="protein sequence ID" value="QPM89653.1"/>
    <property type="molecule type" value="Genomic_DNA"/>
</dbReference>